<organism evidence="3 4">
    <name type="scientific">Anopheles dirus</name>
    <dbReference type="NCBI Taxonomy" id="7168"/>
    <lineage>
        <taxon>Eukaryota</taxon>
        <taxon>Metazoa</taxon>
        <taxon>Ecdysozoa</taxon>
        <taxon>Arthropoda</taxon>
        <taxon>Hexapoda</taxon>
        <taxon>Insecta</taxon>
        <taxon>Pterygota</taxon>
        <taxon>Neoptera</taxon>
        <taxon>Endopterygota</taxon>
        <taxon>Diptera</taxon>
        <taxon>Nematocera</taxon>
        <taxon>Culicoidea</taxon>
        <taxon>Culicidae</taxon>
        <taxon>Anophelinae</taxon>
        <taxon>Anopheles</taxon>
    </lineage>
</organism>
<feature type="region of interest" description="Disordered" evidence="2">
    <location>
        <begin position="266"/>
        <end position="326"/>
    </location>
</feature>
<name>A0A182N9G6_9DIPT</name>
<dbReference type="EnsemblMetazoa" id="ADIR004291-RA">
    <property type="protein sequence ID" value="ADIR004291-PA"/>
    <property type="gene ID" value="ADIR004291"/>
</dbReference>
<dbReference type="Proteomes" id="UP000075884">
    <property type="component" value="Unassembled WGS sequence"/>
</dbReference>
<dbReference type="InterPro" id="IPR019734">
    <property type="entry name" value="TPR_rpt"/>
</dbReference>
<feature type="compositionally biased region" description="Polar residues" evidence="2">
    <location>
        <begin position="315"/>
        <end position="326"/>
    </location>
</feature>
<accession>A0A182N9G6</accession>
<dbReference type="Gene3D" id="1.25.40.10">
    <property type="entry name" value="Tetratricopeptide repeat domain"/>
    <property type="match status" value="1"/>
</dbReference>
<dbReference type="PANTHER" id="PTHR46540:SF1">
    <property type="entry name" value="TETRATRICOPEPTIDE REPEAT PROTEIN 12"/>
    <property type="match status" value="1"/>
</dbReference>
<reference evidence="4" key="1">
    <citation type="submission" date="2013-03" db="EMBL/GenBank/DDBJ databases">
        <title>The Genome Sequence of Anopheles dirus WRAIR2.</title>
        <authorList>
            <consortium name="The Broad Institute Genomics Platform"/>
            <person name="Neafsey D.E."/>
            <person name="Walton C."/>
            <person name="Walker B."/>
            <person name="Young S.K."/>
            <person name="Zeng Q."/>
            <person name="Gargeya S."/>
            <person name="Fitzgerald M."/>
            <person name="Haas B."/>
            <person name="Abouelleil A."/>
            <person name="Allen A.W."/>
            <person name="Alvarado L."/>
            <person name="Arachchi H.M."/>
            <person name="Berlin A.M."/>
            <person name="Chapman S.B."/>
            <person name="Gainer-Dewar J."/>
            <person name="Goldberg J."/>
            <person name="Griggs A."/>
            <person name="Gujja S."/>
            <person name="Hansen M."/>
            <person name="Howarth C."/>
            <person name="Imamovic A."/>
            <person name="Ireland A."/>
            <person name="Larimer J."/>
            <person name="McCowan C."/>
            <person name="Murphy C."/>
            <person name="Pearson M."/>
            <person name="Poon T.W."/>
            <person name="Priest M."/>
            <person name="Roberts A."/>
            <person name="Saif S."/>
            <person name="Shea T."/>
            <person name="Sisk P."/>
            <person name="Sykes S."/>
            <person name="Wortman J."/>
            <person name="Nusbaum C."/>
            <person name="Birren B."/>
        </authorList>
    </citation>
    <scope>NUCLEOTIDE SEQUENCE [LARGE SCALE GENOMIC DNA]</scope>
    <source>
        <strain evidence="4">WRAIR2</strain>
    </source>
</reference>
<evidence type="ECO:0000256" key="2">
    <source>
        <dbReference type="SAM" id="MobiDB-lite"/>
    </source>
</evidence>
<dbReference type="VEuPathDB" id="VectorBase:ADIR004291"/>
<dbReference type="PROSITE" id="PS50005">
    <property type="entry name" value="TPR"/>
    <property type="match status" value="1"/>
</dbReference>
<dbReference type="SUPFAM" id="SSF48452">
    <property type="entry name" value="TPR-like"/>
    <property type="match status" value="1"/>
</dbReference>
<protein>
    <submittedName>
        <fullName evidence="3">TPR_REGION domain-containing protein</fullName>
    </submittedName>
</protein>
<feature type="repeat" description="TPR" evidence="1">
    <location>
        <begin position="150"/>
        <end position="183"/>
    </location>
</feature>
<dbReference type="Pfam" id="PF13414">
    <property type="entry name" value="TPR_11"/>
    <property type="match status" value="1"/>
</dbReference>
<keyword evidence="4" id="KW-1185">Reference proteome</keyword>
<reference evidence="3" key="2">
    <citation type="submission" date="2020-05" db="UniProtKB">
        <authorList>
            <consortium name="EnsemblMetazoa"/>
        </authorList>
    </citation>
    <scope>IDENTIFICATION</scope>
    <source>
        <strain evidence="3">WRAIR2</strain>
    </source>
</reference>
<evidence type="ECO:0000313" key="4">
    <source>
        <dbReference type="Proteomes" id="UP000075884"/>
    </source>
</evidence>
<evidence type="ECO:0000256" key="1">
    <source>
        <dbReference type="PROSITE-ProRule" id="PRU00339"/>
    </source>
</evidence>
<keyword evidence="1" id="KW-0802">TPR repeat</keyword>
<dbReference type="GO" id="GO:0070286">
    <property type="term" value="P:axonemal dynein complex assembly"/>
    <property type="evidence" value="ECO:0007669"/>
    <property type="project" value="TreeGrafter"/>
</dbReference>
<dbReference type="SMART" id="SM00028">
    <property type="entry name" value="TPR"/>
    <property type="match status" value="2"/>
</dbReference>
<evidence type="ECO:0000313" key="3">
    <source>
        <dbReference type="EnsemblMetazoa" id="ADIR004291-PA"/>
    </source>
</evidence>
<dbReference type="InterPro" id="IPR011990">
    <property type="entry name" value="TPR-like_helical_dom_sf"/>
</dbReference>
<dbReference type="AlphaFoldDB" id="A0A182N9G6"/>
<dbReference type="GO" id="GO:0005813">
    <property type="term" value="C:centrosome"/>
    <property type="evidence" value="ECO:0007669"/>
    <property type="project" value="TreeGrafter"/>
</dbReference>
<dbReference type="GO" id="GO:0005737">
    <property type="term" value="C:cytoplasm"/>
    <property type="evidence" value="ECO:0007669"/>
    <property type="project" value="TreeGrafter"/>
</dbReference>
<dbReference type="InterPro" id="IPR043195">
    <property type="entry name" value="TTC12"/>
</dbReference>
<proteinExistence type="predicted"/>
<sequence length="326" mass="36788">MCAICVSVATFSKISRHSQSQPVTATYKHIKMMSKEDEEDYEAGLSKVDEVMRILSLMTSGDKTKEQMGVAFADQFLGTDSEKKRKEESNVENFIVRVNQERTVINRKDTAADEPSLDQPMMQDKYAFMAEMERDAARRAAERREREQVAQGLRRAGNRAFRKGEYEQAINVYSKAIDQIRDSPILYNNRALTYIRIGLYKRAIIDCDFVLSKLDEKNLRSWIFRAQGYYGLGETKAYEKSVAEARKHNPRELPYIDRIVREIEGKSSAPDAGSGETALAMGMELSAERTDDGESASGAAQDHRFTTKPLPMDDVQSTSSGELSEG</sequence>
<dbReference type="PANTHER" id="PTHR46540">
    <property type="entry name" value="TETRATRICOPEPTIDE REPEAT PROTEIN 12"/>
    <property type="match status" value="1"/>
</dbReference>
<dbReference type="STRING" id="7168.A0A182N9G6"/>
<dbReference type="GO" id="GO:0007288">
    <property type="term" value="P:sperm axoneme assembly"/>
    <property type="evidence" value="ECO:0007669"/>
    <property type="project" value="TreeGrafter"/>
</dbReference>